<dbReference type="PaxDb" id="39947-A0A0N7KQQ2"/>
<reference evidence="3" key="1">
    <citation type="journal article" date="2005" name="Nature">
        <title>The map-based sequence of the rice genome.</title>
        <authorList>
            <consortium name="International rice genome sequencing project (IRGSP)"/>
            <person name="Matsumoto T."/>
            <person name="Wu J."/>
            <person name="Kanamori H."/>
            <person name="Katayose Y."/>
            <person name="Fujisawa M."/>
            <person name="Namiki N."/>
            <person name="Mizuno H."/>
            <person name="Yamamoto K."/>
            <person name="Antonio B.A."/>
            <person name="Baba T."/>
            <person name="Sakata K."/>
            <person name="Nagamura Y."/>
            <person name="Aoki H."/>
            <person name="Arikawa K."/>
            <person name="Arita K."/>
            <person name="Bito T."/>
            <person name="Chiden Y."/>
            <person name="Fujitsuka N."/>
            <person name="Fukunaka R."/>
            <person name="Hamada M."/>
            <person name="Harada C."/>
            <person name="Hayashi A."/>
            <person name="Hijishita S."/>
            <person name="Honda M."/>
            <person name="Hosokawa S."/>
            <person name="Ichikawa Y."/>
            <person name="Idonuma A."/>
            <person name="Iijima M."/>
            <person name="Ikeda M."/>
            <person name="Ikeno M."/>
            <person name="Ito K."/>
            <person name="Ito S."/>
            <person name="Ito T."/>
            <person name="Ito Y."/>
            <person name="Ito Y."/>
            <person name="Iwabuchi A."/>
            <person name="Kamiya K."/>
            <person name="Karasawa W."/>
            <person name="Kurita K."/>
            <person name="Katagiri S."/>
            <person name="Kikuta A."/>
            <person name="Kobayashi H."/>
            <person name="Kobayashi N."/>
            <person name="Machita K."/>
            <person name="Maehara T."/>
            <person name="Masukawa M."/>
            <person name="Mizubayashi T."/>
            <person name="Mukai Y."/>
            <person name="Nagasaki H."/>
            <person name="Nagata Y."/>
            <person name="Naito S."/>
            <person name="Nakashima M."/>
            <person name="Nakama Y."/>
            <person name="Nakamichi Y."/>
            <person name="Nakamura M."/>
            <person name="Meguro A."/>
            <person name="Negishi M."/>
            <person name="Ohta I."/>
            <person name="Ohta T."/>
            <person name="Okamoto M."/>
            <person name="Ono N."/>
            <person name="Saji S."/>
            <person name="Sakaguchi M."/>
            <person name="Sakai K."/>
            <person name="Shibata M."/>
            <person name="Shimokawa T."/>
            <person name="Song J."/>
            <person name="Takazaki Y."/>
            <person name="Terasawa K."/>
            <person name="Tsugane M."/>
            <person name="Tsuji K."/>
            <person name="Ueda S."/>
            <person name="Waki K."/>
            <person name="Yamagata H."/>
            <person name="Yamamoto M."/>
            <person name="Yamamoto S."/>
            <person name="Yamane H."/>
            <person name="Yoshiki S."/>
            <person name="Yoshihara R."/>
            <person name="Yukawa K."/>
            <person name="Zhong H."/>
            <person name="Yano M."/>
            <person name="Yuan Q."/>
            <person name="Ouyang S."/>
            <person name="Liu J."/>
            <person name="Jones K.M."/>
            <person name="Gansberger K."/>
            <person name="Moffat K."/>
            <person name="Hill J."/>
            <person name="Bera J."/>
            <person name="Fadrosh D."/>
            <person name="Jin S."/>
            <person name="Johri S."/>
            <person name="Kim M."/>
            <person name="Overton L."/>
            <person name="Reardon M."/>
            <person name="Tsitrin T."/>
            <person name="Vuong H."/>
            <person name="Weaver B."/>
            <person name="Ciecko A."/>
            <person name="Tallon L."/>
            <person name="Jackson J."/>
            <person name="Pai G."/>
            <person name="Aken S.V."/>
            <person name="Utterback T."/>
            <person name="Reidmuller S."/>
            <person name="Feldblyum T."/>
            <person name="Hsiao J."/>
            <person name="Zismann V."/>
            <person name="Iobst S."/>
            <person name="de Vazeille A.R."/>
            <person name="Buell C.R."/>
            <person name="Ying K."/>
            <person name="Li Y."/>
            <person name="Lu T."/>
            <person name="Huang Y."/>
            <person name="Zhao Q."/>
            <person name="Feng Q."/>
            <person name="Zhang L."/>
            <person name="Zhu J."/>
            <person name="Weng Q."/>
            <person name="Mu J."/>
            <person name="Lu Y."/>
            <person name="Fan D."/>
            <person name="Liu Y."/>
            <person name="Guan J."/>
            <person name="Zhang Y."/>
            <person name="Yu S."/>
            <person name="Liu X."/>
            <person name="Zhang Y."/>
            <person name="Hong G."/>
            <person name="Han B."/>
            <person name="Choisne N."/>
            <person name="Demange N."/>
            <person name="Orjeda G."/>
            <person name="Samain S."/>
            <person name="Cattolico L."/>
            <person name="Pelletier E."/>
            <person name="Couloux A."/>
            <person name="Segurens B."/>
            <person name="Wincker P."/>
            <person name="D'Hont A."/>
            <person name="Scarpelli C."/>
            <person name="Weissenbach J."/>
            <person name="Salanoubat M."/>
            <person name="Quetier F."/>
            <person name="Yu Y."/>
            <person name="Kim H.R."/>
            <person name="Rambo T."/>
            <person name="Currie J."/>
            <person name="Collura K."/>
            <person name="Luo M."/>
            <person name="Yang T."/>
            <person name="Ammiraju J.S.S."/>
            <person name="Engler F."/>
            <person name="Soderlund C."/>
            <person name="Wing R.A."/>
            <person name="Palmer L.E."/>
            <person name="de la Bastide M."/>
            <person name="Spiegel L."/>
            <person name="Nascimento L."/>
            <person name="Zutavern T."/>
            <person name="O'Shaughnessy A."/>
            <person name="Dike S."/>
            <person name="Dedhia N."/>
            <person name="Preston R."/>
            <person name="Balija V."/>
            <person name="McCombie W.R."/>
            <person name="Chow T."/>
            <person name="Chen H."/>
            <person name="Chung M."/>
            <person name="Chen C."/>
            <person name="Shaw J."/>
            <person name="Wu H."/>
            <person name="Hsiao K."/>
            <person name="Chao Y."/>
            <person name="Chu M."/>
            <person name="Cheng C."/>
            <person name="Hour A."/>
            <person name="Lee P."/>
            <person name="Lin S."/>
            <person name="Lin Y."/>
            <person name="Liou J."/>
            <person name="Liu S."/>
            <person name="Hsing Y."/>
            <person name="Raghuvanshi S."/>
            <person name="Mohanty A."/>
            <person name="Bharti A.K."/>
            <person name="Gaur A."/>
            <person name="Gupta V."/>
            <person name="Kumar D."/>
            <person name="Ravi V."/>
            <person name="Vij S."/>
            <person name="Kapur A."/>
            <person name="Khurana P."/>
            <person name="Khurana P."/>
            <person name="Khurana J.P."/>
            <person name="Tyagi A.K."/>
            <person name="Gaikwad K."/>
            <person name="Singh A."/>
            <person name="Dalal V."/>
            <person name="Srivastava S."/>
            <person name="Dixit A."/>
            <person name="Pal A.K."/>
            <person name="Ghazi I.A."/>
            <person name="Yadav M."/>
            <person name="Pandit A."/>
            <person name="Bhargava A."/>
            <person name="Sureshbabu K."/>
            <person name="Batra K."/>
            <person name="Sharma T.R."/>
            <person name="Mohapatra T."/>
            <person name="Singh N.K."/>
            <person name="Messing J."/>
            <person name="Nelson A.B."/>
            <person name="Fuks G."/>
            <person name="Kavchok S."/>
            <person name="Keizer G."/>
            <person name="Linton E."/>
            <person name="Llaca V."/>
            <person name="Song R."/>
            <person name="Tanyolac B."/>
            <person name="Young S."/>
            <person name="Ho-Il K."/>
            <person name="Hahn J.H."/>
            <person name="Sangsakoo G."/>
            <person name="Vanavichit A."/>
            <person name="de Mattos Luiz.A.T."/>
            <person name="Zimmer P.D."/>
            <person name="Malone G."/>
            <person name="Dellagostin O."/>
            <person name="de Oliveira A.C."/>
            <person name="Bevan M."/>
            <person name="Bancroft I."/>
            <person name="Minx P."/>
            <person name="Cordum H."/>
            <person name="Wilson R."/>
            <person name="Cheng Z."/>
            <person name="Jin W."/>
            <person name="Jiang J."/>
            <person name="Leong S.A."/>
            <person name="Iwama H."/>
            <person name="Gojobori T."/>
            <person name="Itoh T."/>
            <person name="Niimura Y."/>
            <person name="Fujii Y."/>
            <person name="Habara T."/>
            <person name="Sakai H."/>
            <person name="Sato Y."/>
            <person name="Wilson G."/>
            <person name="Kumar K."/>
            <person name="McCouch S."/>
            <person name="Juretic N."/>
            <person name="Hoen D."/>
            <person name="Wright S."/>
            <person name="Bruskiewich R."/>
            <person name="Bureau T."/>
            <person name="Miyao A."/>
            <person name="Hirochika H."/>
            <person name="Nishikawa T."/>
            <person name="Kadowaki K."/>
            <person name="Sugiura M."/>
            <person name="Burr B."/>
            <person name="Sasaki T."/>
        </authorList>
    </citation>
    <scope>NUCLEOTIDE SEQUENCE [LARGE SCALE GENOMIC DNA]</scope>
    <source>
        <strain evidence="3">cv. Nipponbare</strain>
    </source>
</reference>
<dbReference type="Gramene" id="Os09t0380966-00">
    <property type="protein sequence ID" value="Os09t0380966-00"/>
    <property type="gene ID" value="Os09g0380966"/>
</dbReference>
<organism evidence="2 3">
    <name type="scientific">Oryza sativa subsp. japonica</name>
    <name type="common">Rice</name>
    <dbReference type="NCBI Taxonomy" id="39947"/>
    <lineage>
        <taxon>Eukaryota</taxon>
        <taxon>Viridiplantae</taxon>
        <taxon>Streptophyta</taxon>
        <taxon>Embryophyta</taxon>
        <taxon>Tracheophyta</taxon>
        <taxon>Spermatophyta</taxon>
        <taxon>Magnoliopsida</taxon>
        <taxon>Liliopsida</taxon>
        <taxon>Poales</taxon>
        <taxon>Poaceae</taxon>
        <taxon>BOP clade</taxon>
        <taxon>Oryzoideae</taxon>
        <taxon>Oryzeae</taxon>
        <taxon>Oryzinae</taxon>
        <taxon>Oryza</taxon>
        <taxon>Oryza sativa</taxon>
    </lineage>
</organism>
<reference evidence="2 3" key="2">
    <citation type="journal article" date="2013" name="Plant Cell Physiol.">
        <title>Rice Annotation Project Database (RAP-DB): an integrative and interactive database for rice genomics.</title>
        <authorList>
            <person name="Sakai H."/>
            <person name="Lee S.S."/>
            <person name="Tanaka T."/>
            <person name="Numa H."/>
            <person name="Kim J."/>
            <person name="Kawahara Y."/>
            <person name="Wakimoto H."/>
            <person name="Yang C.C."/>
            <person name="Iwamoto M."/>
            <person name="Abe T."/>
            <person name="Yamada Y."/>
            <person name="Muto A."/>
            <person name="Inokuchi H."/>
            <person name="Ikemura T."/>
            <person name="Matsumoto T."/>
            <person name="Sasaki T."/>
            <person name="Itoh T."/>
        </authorList>
    </citation>
    <scope>NUCLEOTIDE SEQUENCE [LARGE SCALE GENOMIC DNA]</scope>
    <source>
        <strain evidence="3">cv. Nipponbare</strain>
    </source>
</reference>
<dbReference type="AlphaFoldDB" id="A0A0N7KQQ2"/>
<name>A0A0N7KQQ2_ORYSJ</name>
<dbReference type="InParanoid" id="A0A0N7KQQ2"/>
<reference evidence="2 3" key="3">
    <citation type="journal article" date="2013" name="Rice">
        <title>Improvement of the Oryza sativa Nipponbare reference genome using next generation sequence and optical map data.</title>
        <authorList>
            <person name="Kawahara Y."/>
            <person name="de la Bastide M."/>
            <person name="Hamilton J.P."/>
            <person name="Kanamori H."/>
            <person name="McCombie W.R."/>
            <person name="Ouyang S."/>
            <person name="Schwartz D.C."/>
            <person name="Tanaka T."/>
            <person name="Wu J."/>
            <person name="Zhou S."/>
            <person name="Childs K.L."/>
            <person name="Davidson R.M."/>
            <person name="Lin H."/>
            <person name="Quesada-Ocampo L."/>
            <person name="Vaillancourt B."/>
            <person name="Sakai H."/>
            <person name="Lee S.S."/>
            <person name="Kim J."/>
            <person name="Numa H."/>
            <person name="Itoh T."/>
            <person name="Buell C.R."/>
            <person name="Matsumoto T."/>
        </authorList>
    </citation>
    <scope>NUCLEOTIDE SEQUENCE [LARGE SCALE GENOMIC DNA]</scope>
    <source>
        <strain evidence="3">cv. Nipponbare</strain>
    </source>
</reference>
<feature type="compositionally biased region" description="Basic residues" evidence="1">
    <location>
        <begin position="43"/>
        <end position="55"/>
    </location>
</feature>
<dbReference type="Proteomes" id="UP000059680">
    <property type="component" value="Chromosome 9"/>
</dbReference>
<sequence length="113" mass="12211">HHVPSTAAPEPRGTRCSRRRGCRSGTGACSRASPRRTSAPTGPRRRRPRTRRGGGHLRVRLGVGAHWAQRASGEAQIRRPARDRVAAQRVRRVGRHLVGCSWAVAAAGCSGHT</sequence>
<feature type="region of interest" description="Disordered" evidence="1">
    <location>
        <begin position="1"/>
        <end position="55"/>
    </location>
</feature>
<proteinExistence type="predicted"/>
<dbReference type="EMBL" id="AP014965">
    <property type="protein sequence ID" value="BAT07850.1"/>
    <property type="molecule type" value="Genomic_DNA"/>
</dbReference>
<evidence type="ECO:0000313" key="3">
    <source>
        <dbReference type="Proteomes" id="UP000059680"/>
    </source>
</evidence>
<keyword evidence="3" id="KW-1185">Reference proteome</keyword>
<evidence type="ECO:0000313" key="2">
    <source>
        <dbReference type="EMBL" id="BAT07850.1"/>
    </source>
</evidence>
<gene>
    <name evidence="2" type="ordered locus">Os09g0380966</name>
    <name evidence="2" type="ORF">OSNPB_090380966</name>
</gene>
<accession>A0A0N7KQQ2</accession>
<evidence type="ECO:0000256" key="1">
    <source>
        <dbReference type="SAM" id="MobiDB-lite"/>
    </source>
</evidence>
<protein>
    <submittedName>
        <fullName evidence="2">Os09g0380966 protein</fullName>
    </submittedName>
</protein>
<feature type="compositionally biased region" description="Low complexity" evidence="1">
    <location>
        <begin position="23"/>
        <end position="42"/>
    </location>
</feature>
<feature type="non-terminal residue" evidence="2">
    <location>
        <position position="1"/>
    </location>
</feature>